<sequence length="54" mass="5839">MALELHSINLTKIPQRIATEGCVGAPSLMHVIIEVKCVNPRNAPMSADSHALFL</sequence>
<evidence type="ECO:0000313" key="2">
    <source>
        <dbReference type="Proteomes" id="UP000195569"/>
    </source>
</evidence>
<evidence type="ECO:0000313" key="1">
    <source>
        <dbReference type="EMBL" id="SIT38383.1"/>
    </source>
</evidence>
<gene>
    <name evidence="1" type="ORF">BN2476_170106</name>
</gene>
<dbReference type="Proteomes" id="UP000195569">
    <property type="component" value="Unassembled WGS sequence"/>
</dbReference>
<dbReference type="EMBL" id="CYGY02000017">
    <property type="protein sequence ID" value="SIT38383.1"/>
    <property type="molecule type" value="Genomic_DNA"/>
</dbReference>
<name>A0A1N7RUJ4_9BURK</name>
<accession>A0A1N7RUJ4</accession>
<protein>
    <submittedName>
        <fullName evidence="1">Uncharacterized protein</fullName>
    </submittedName>
</protein>
<comment type="caution">
    <text evidence="1">The sequence shown here is derived from an EMBL/GenBank/DDBJ whole genome shotgun (WGS) entry which is preliminary data.</text>
</comment>
<dbReference type="RefSeq" id="WP_160111685.1">
    <property type="nucleotide sequence ID" value="NZ_CYGY02000017.1"/>
</dbReference>
<dbReference type="OrthoDB" id="682152at28216"/>
<organism evidence="1 2">
    <name type="scientific">Paraburkholderia piptadeniae</name>
    <dbReference type="NCBI Taxonomy" id="1701573"/>
    <lineage>
        <taxon>Bacteria</taxon>
        <taxon>Pseudomonadati</taxon>
        <taxon>Pseudomonadota</taxon>
        <taxon>Betaproteobacteria</taxon>
        <taxon>Burkholderiales</taxon>
        <taxon>Burkholderiaceae</taxon>
        <taxon>Paraburkholderia</taxon>
    </lineage>
</organism>
<dbReference type="AlphaFoldDB" id="A0A1N7RUJ4"/>
<reference evidence="1" key="1">
    <citation type="submission" date="2016-12" db="EMBL/GenBank/DDBJ databases">
        <authorList>
            <person name="Moulin L."/>
        </authorList>
    </citation>
    <scope>NUCLEOTIDE SEQUENCE [LARGE SCALE GENOMIC DNA]</scope>
    <source>
        <strain evidence="1">STM 7183</strain>
    </source>
</reference>
<proteinExistence type="predicted"/>
<keyword evidence="2" id="KW-1185">Reference proteome</keyword>